<gene>
    <name evidence="1" type="ORF">SDC9_12840</name>
</gene>
<comment type="caution">
    <text evidence="1">The sequence shown here is derived from an EMBL/GenBank/DDBJ whole genome shotgun (WGS) entry which is preliminary data.</text>
</comment>
<organism evidence="1">
    <name type="scientific">bioreactor metagenome</name>
    <dbReference type="NCBI Taxonomy" id="1076179"/>
    <lineage>
        <taxon>unclassified sequences</taxon>
        <taxon>metagenomes</taxon>
        <taxon>ecological metagenomes</taxon>
    </lineage>
</organism>
<reference evidence="1" key="1">
    <citation type="submission" date="2019-08" db="EMBL/GenBank/DDBJ databases">
        <authorList>
            <person name="Kucharzyk K."/>
            <person name="Murdoch R.W."/>
            <person name="Higgins S."/>
            <person name="Loffler F."/>
        </authorList>
    </citation>
    <scope>NUCLEOTIDE SEQUENCE</scope>
</reference>
<dbReference type="AlphaFoldDB" id="A0A644TJR8"/>
<evidence type="ECO:0008006" key="2">
    <source>
        <dbReference type="Google" id="ProtNLM"/>
    </source>
</evidence>
<dbReference type="EMBL" id="VSSQ01000035">
    <property type="protein sequence ID" value="MPL67150.1"/>
    <property type="molecule type" value="Genomic_DNA"/>
</dbReference>
<proteinExistence type="predicted"/>
<name>A0A644TJR8_9ZZZZ</name>
<dbReference type="Pfam" id="PF11148">
    <property type="entry name" value="DUF2922"/>
    <property type="match status" value="1"/>
</dbReference>
<sequence>MSKTLEMVFKDVAGKTKNISVADPREDITKAEVKGVMEGLITDKAFVTTNGDLAEVSAIRVSSVEDLA</sequence>
<accession>A0A644TJR8</accession>
<dbReference type="InterPro" id="IPR021321">
    <property type="entry name" value="DUF2922"/>
</dbReference>
<protein>
    <recommendedName>
        <fullName evidence="2">DUF2922 domain-containing protein</fullName>
    </recommendedName>
</protein>
<evidence type="ECO:0000313" key="1">
    <source>
        <dbReference type="EMBL" id="MPL67150.1"/>
    </source>
</evidence>